<evidence type="ECO:0000313" key="5">
    <source>
        <dbReference type="EMBL" id="KGF45058.1"/>
    </source>
</evidence>
<proteinExistence type="predicted"/>
<feature type="domain" description="HTH lacI-type" evidence="4">
    <location>
        <begin position="7"/>
        <end position="61"/>
    </location>
</feature>
<organism evidence="5 6">
    <name type="scientific">Prevotella melaninogenica DNF00666</name>
    <dbReference type="NCBI Taxonomy" id="1401073"/>
    <lineage>
        <taxon>Bacteria</taxon>
        <taxon>Pseudomonadati</taxon>
        <taxon>Bacteroidota</taxon>
        <taxon>Bacteroidia</taxon>
        <taxon>Bacteroidales</taxon>
        <taxon>Prevotellaceae</taxon>
        <taxon>Prevotella</taxon>
    </lineage>
</organism>
<dbReference type="PANTHER" id="PTHR30146">
    <property type="entry name" value="LACI-RELATED TRANSCRIPTIONAL REPRESSOR"/>
    <property type="match status" value="1"/>
</dbReference>
<dbReference type="EMBL" id="JRNS01000465">
    <property type="protein sequence ID" value="KGF45058.1"/>
    <property type="molecule type" value="Genomic_DNA"/>
</dbReference>
<dbReference type="AlphaFoldDB" id="A0A096AD62"/>
<evidence type="ECO:0000256" key="1">
    <source>
        <dbReference type="ARBA" id="ARBA00023015"/>
    </source>
</evidence>
<dbReference type="Proteomes" id="UP000029578">
    <property type="component" value="Unassembled WGS sequence"/>
</dbReference>
<dbReference type="InterPro" id="IPR010982">
    <property type="entry name" value="Lambda_DNA-bd_dom_sf"/>
</dbReference>
<sequence>MSDSTNITMKDIARDLGVSVATVSRALKDSPRISAEKREAIKKYAQEHNFYPNILAESLRKSKVQPIKIIGVIIPQLDHFYFSSILSGIEEEASSRGYRIMVAQSRENYEDEVKICQAFSESKVCGIIVSQAKNTTKYDHFQTLIDKGVPLVFYDRISTGVNASRVVVDDYMGALTAVTHLINIGCKRIAYYGTSLTMQIAKNRYNGYCDALLKNGMHPDEQLTRNCDNRADAELITPSVMQLPEPPDAFFAVNDDTAIGILYSCKRLGFRVPEDVSICGFTNGQCAIACDPMLTTVEQRGIRVGEEAASILIDQVEGKLPKNRVEKRVVRTRLIIRGTTR</sequence>
<evidence type="ECO:0000259" key="4">
    <source>
        <dbReference type="PROSITE" id="PS50932"/>
    </source>
</evidence>
<dbReference type="InterPro" id="IPR046335">
    <property type="entry name" value="LacI/GalR-like_sensor"/>
</dbReference>
<dbReference type="Gene3D" id="3.40.50.2300">
    <property type="match status" value="2"/>
</dbReference>
<evidence type="ECO:0000256" key="2">
    <source>
        <dbReference type="ARBA" id="ARBA00023125"/>
    </source>
</evidence>
<dbReference type="Pfam" id="PF00356">
    <property type="entry name" value="LacI"/>
    <property type="match status" value="1"/>
</dbReference>
<dbReference type="PROSITE" id="PS50932">
    <property type="entry name" value="HTH_LACI_2"/>
    <property type="match status" value="1"/>
</dbReference>
<name>A0A096AD62_9BACT</name>
<dbReference type="Pfam" id="PF13377">
    <property type="entry name" value="Peripla_BP_3"/>
    <property type="match status" value="1"/>
</dbReference>
<dbReference type="SMART" id="SM00354">
    <property type="entry name" value="HTH_LACI"/>
    <property type="match status" value="1"/>
</dbReference>
<reference evidence="5 6" key="1">
    <citation type="submission" date="2014-07" db="EMBL/GenBank/DDBJ databases">
        <authorList>
            <person name="McCorrison J."/>
            <person name="Sanka R."/>
            <person name="Torralba M."/>
            <person name="Gillis M."/>
            <person name="Haft D.H."/>
            <person name="Methe B."/>
            <person name="Sutton G."/>
            <person name="Nelson K.E."/>
        </authorList>
    </citation>
    <scope>NUCLEOTIDE SEQUENCE [LARGE SCALE GENOMIC DNA]</scope>
    <source>
        <strain evidence="5 6">DNF00666</strain>
    </source>
</reference>
<dbReference type="CDD" id="cd01392">
    <property type="entry name" value="HTH_LacI"/>
    <property type="match status" value="1"/>
</dbReference>
<evidence type="ECO:0000313" key="6">
    <source>
        <dbReference type="Proteomes" id="UP000029578"/>
    </source>
</evidence>
<protein>
    <submittedName>
        <fullName evidence="5">LacI family transcriptional regulator</fullName>
    </submittedName>
</protein>
<dbReference type="GO" id="GO:0003700">
    <property type="term" value="F:DNA-binding transcription factor activity"/>
    <property type="evidence" value="ECO:0007669"/>
    <property type="project" value="TreeGrafter"/>
</dbReference>
<comment type="caution">
    <text evidence="5">The sequence shown here is derived from an EMBL/GenBank/DDBJ whole genome shotgun (WGS) entry which is preliminary data.</text>
</comment>
<dbReference type="InterPro" id="IPR028082">
    <property type="entry name" value="Peripla_BP_I"/>
</dbReference>
<dbReference type="InterPro" id="IPR000843">
    <property type="entry name" value="HTH_LacI"/>
</dbReference>
<keyword evidence="2" id="KW-0238">DNA-binding</keyword>
<dbReference type="PANTHER" id="PTHR30146:SF109">
    <property type="entry name" value="HTH-TYPE TRANSCRIPTIONAL REGULATOR GALS"/>
    <property type="match status" value="1"/>
</dbReference>
<dbReference type="GO" id="GO:0000976">
    <property type="term" value="F:transcription cis-regulatory region binding"/>
    <property type="evidence" value="ECO:0007669"/>
    <property type="project" value="TreeGrafter"/>
</dbReference>
<keyword evidence="1" id="KW-0805">Transcription regulation</keyword>
<keyword evidence="3" id="KW-0804">Transcription</keyword>
<dbReference type="SUPFAM" id="SSF47413">
    <property type="entry name" value="lambda repressor-like DNA-binding domains"/>
    <property type="match status" value="1"/>
</dbReference>
<accession>A0A096AD62</accession>
<dbReference type="SUPFAM" id="SSF53822">
    <property type="entry name" value="Periplasmic binding protein-like I"/>
    <property type="match status" value="1"/>
</dbReference>
<gene>
    <name evidence="5" type="ORF">HMPREF0661_09950</name>
</gene>
<evidence type="ECO:0000256" key="3">
    <source>
        <dbReference type="ARBA" id="ARBA00023163"/>
    </source>
</evidence>
<dbReference type="Gene3D" id="1.10.260.40">
    <property type="entry name" value="lambda repressor-like DNA-binding domains"/>
    <property type="match status" value="1"/>
</dbReference>
<dbReference type="RefSeq" id="WP_036866037.1">
    <property type="nucleotide sequence ID" value="NZ_JRNS01000465.1"/>
</dbReference>
<dbReference type="CDD" id="cd06267">
    <property type="entry name" value="PBP1_LacI_sugar_binding-like"/>
    <property type="match status" value="1"/>
</dbReference>